<feature type="region of interest" description="Disordered" evidence="2">
    <location>
        <begin position="561"/>
        <end position="592"/>
    </location>
</feature>
<evidence type="ECO:0000313" key="4">
    <source>
        <dbReference type="Proteomes" id="UP000472263"/>
    </source>
</evidence>
<dbReference type="PANTHER" id="PTHR34649">
    <property type="entry name" value="CILIA- AND FLAGELLA-ASSOCIATED PROTEIN 99"/>
    <property type="match status" value="1"/>
</dbReference>
<dbReference type="PANTHER" id="PTHR34649:SF1">
    <property type="entry name" value="CILIA- AND FLAGELLA-ASSOCIATED PROTEIN 99"/>
    <property type="match status" value="1"/>
</dbReference>
<feature type="coiled-coil region" evidence="1">
    <location>
        <begin position="368"/>
        <end position="432"/>
    </location>
</feature>
<name>A0A668AB97_9TELE</name>
<dbReference type="Proteomes" id="UP000472263">
    <property type="component" value="Chromosome 22"/>
</dbReference>
<evidence type="ECO:0000256" key="2">
    <source>
        <dbReference type="SAM" id="MobiDB-lite"/>
    </source>
</evidence>
<feature type="compositionally biased region" description="Basic and acidic residues" evidence="2">
    <location>
        <begin position="561"/>
        <end position="577"/>
    </location>
</feature>
<evidence type="ECO:0000313" key="3">
    <source>
        <dbReference type="Ensembl" id="ENSMMDP00005052070.1"/>
    </source>
</evidence>
<feature type="region of interest" description="Disordered" evidence="2">
    <location>
        <begin position="176"/>
        <end position="224"/>
    </location>
</feature>
<dbReference type="InParanoid" id="A0A668AB97"/>
<accession>A0A668AB97</accession>
<reference evidence="3" key="3">
    <citation type="submission" date="2025-09" db="UniProtKB">
        <authorList>
            <consortium name="Ensembl"/>
        </authorList>
    </citation>
    <scope>IDENTIFICATION</scope>
</reference>
<protein>
    <submittedName>
        <fullName evidence="3">Cilia and flagella associated protein 99</fullName>
    </submittedName>
</protein>
<sequence length="605" mass="70352">MASMYGSLVKEATVLLDQFSADKLCLDDFMENASKTLQNMDAPDRNFLLDVVSGCIEHKKLLDVVVNAFYAQNGKCLSRGDRSTFVIICYLATFTMDDLGLECFSKIVKSLDTKKMHKFLSFFFDVTNLTTWIQGEWSHIYDAAFVEKNWIAPLLRWRPEIDILMDQLAARMSSGSRAKKAPVKTTEPQEFCLTKPKPRPLPMPEPIPQQEKPKPVPKSTHRAPKEMHTIEEIKQKNRQKAQESFDSQLKFNSFQSSGVPASLKMNSSWPIKLNNTAIMRQEALYNRQVEEELRRMERLVEGAQEPSSFLQWQKQMRDQDLQEELAQLELRRLQGLISHKEAAMARTHIMERNQKAAQLQKEETAQLMQRYARKRLQEEKEMRDLVQQVADGHKNTKAAKQRLQELKQSIVKEVSEQSQELLRQALEEAQAELSRKFEIIREIHAIRSVPHMRHKFVDDTETGGHDLLGEMSLAELKERLAILKEAKQREQEERREWILEEKQSKQQLLLQQLDTIDIHRKALAQAAASRKEEKKARRGLQQAVAKDERVLALQKRLEEKQQEHLRLKQRESSKAKTSEQAAAHTKTLEDKDWEDLEQRLARQIQ</sequence>
<evidence type="ECO:0000256" key="1">
    <source>
        <dbReference type="SAM" id="Coils"/>
    </source>
</evidence>
<dbReference type="FunCoup" id="A0A668AB97">
    <property type="interactions" value="5"/>
</dbReference>
<dbReference type="GeneTree" id="ENSGT00500000045231"/>
<keyword evidence="1" id="KW-0175">Coiled coil</keyword>
<keyword evidence="4" id="KW-1185">Reference proteome</keyword>
<organism evidence="3 4">
    <name type="scientific">Myripristis murdjan</name>
    <name type="common">pinecone soldierfish</name>
    <dbReference type="NCBI Taxonomy" id="586833"/>
    <lineage>
        <taxon>Eukaryota</taxon>
        <taxon>Metazoa</taxon>
        <taxon>Chordata</taxon>
        <taxon>Craniata</taxon>
        <taxon>Vertebrata</taxon>
        <taxon>Euteleostomi</taxon>
        <taxon>Actinopterygii</taxon>
        <taxon>Neopterygii</taxon>
        <taxon>Teleostei</taxon>
        <taxon>Neoteleostei</taxon>
        <taxon>Acanthomorphata</taxon>
        <taxon>Holocentriformes</taxon>
        <taxon>Holocentridae</taxon>
        <taxon>Myripristis</taxon>
    </lineage>
</organism>
<feature type="coiled-coil region" evidence="1">
    <location>
        <begin position="473"/>
        <end position="500"/>
    </location>
</feature>
<reference evidence="3" key="2">
    <citation type="submission" date="2025-08" db="UniProtKB">
        <authorList>
            <consortium name="Ensembl"/>
        </authorList>
    </citation>
    <scope>IDENTIFICATION</scope>
</reference>
<proteinExistence type="predicted"/>
<dbReference type="AlphaFoldDB" id="A0A668AB97"/>
<reference evidence="3" key="1">
    <citation type="submission" date="2019-06" db="EMBL/GenBank/DDBJ databases">
        <authorList>
            <consortium name="Wellcome Sanger Institute Data Sharing"/>
        </authorList>
    </citation>
    <scope>NUCLEOTIDE SEQUENCE [LARGE SCALE GENOMIC DNA]</scope>
</reference>
<gene>
    <name evidence="3" type="primary">cfap99</name>
</gene>
<dbReference type="InterPro" id="IPR039341">
    <property type="entry name" value="CFAP99"/>
</dbReference>
<dbReference type="Ensembl" id="ENSMMDT00005053086.1">
    <property type="protein sequence ID" value="ENSMMDP00005052070.1"/>
    <property type="gene ID" value="ENSMMDG00005023510.1"/>
</dbReference>